<feature type="compositionally biased region" description="Basic and acidic residues" evidence="2">
    <location>
        <begin position="5358"/>
        <end position="5387"/>
    </location>
</feature>
<feature type="compositionally biased region" description="Basic and acidic residues" evidence="2">
    <location>
        <begin position="4042"/>
        <end position="4088"/>
    </location>
</feature>
<feature type="compositionally biased region" description="Basic and acidic residues" evidence="2">
    <location>
        <begin position="4885"/>
        <end position="4905"/>
    </location>
</feature>
<proteinExistence type="predicted"/>
<feature type="compositionally biased region" description="Basic and acidic residues" evidence="2">
    <location>
        <begin position="5108"/>
        <end position="5120"/>
    </location>
</feature>
<feature type="compositionally biased region" description="Basic and acidic residues" evidence="2">
    <location>
        <begin position="4403"/>
        <end position="4413"/>
    </location>
</feature>
<feature type="compositionally biased region" description="Polar residues" evidence="2">
    <location>
        <begin position="2279"/>
        <end position="2288"/>
    </location>
</feature>
<feature type="compositionally biased region" description="Basic and acidic residues" evidence="2">
    <location>
        <begin position="2140"/>
        <end position="2165"/>
    </location>
</feature>
<feature type="compositionally biased region" description="Basic and acidic residues" evidence="2">
    <location>
        <begin position="518"/>
        <end position="543"/>
    </location>
</feature>
<feature type="compositionally biased region" description="Basic and acidic residues" evidence="2">
    <location>
        <begin position="311"/>
        <end position="336"/>
    </location>
</feature>
<feature type="compositionally biased region" description="Polar residues" evidence="2">
    <location>
        <begin position="708"/>
        <end position="717"/>
    </location>
</feature>
<feature type="region of interest" description="Disordered" evidence="2">
    <location>
        <begin position="1741"/>
        <end position="1774"/>
    </location>
</feature>
<feature type="compositionally biased region" description="Low complexity" evidence="2">
    <location>
        <begin position="4750"/>
        <end position="4764"/>
    </location>
</feature>
<dbReference type="Proteomes" id="UP000323506">
    <property type="component" value="Chromosome A07"/>
</dbReference>
<feature type="region of interest" description="Disordered" evidence="2">
    <location>
        <begin position="5218"/>
        <end position="5237"/>
    </location>
</feature>
<feature type="region of interest" description="Disordered" evidence="2">
    <location>
        <begin position="1158"/>
        <end position="1288"/>
    </location>
</feature>
<feature type="compositionally biased region" description="Basic and acidic residues" evidence="2">
    <location>
        <begin position="1597"/>
        <end position="1615"/>
    </location>
</feature>
<reference evidence="3 4" key="1">
    <citation type="submission" date="2019-06" db="EMBL/GenBank/DDBJ databases">
        <title>WGS assembly of Gossypium darwinii.</title>
        <authorList>
            <person name="Chen Z.J."/>
            <person name="Sreedasyam A."/>
            <person name="Ando A."/>
            <person name="Song Q."/>
            <person name="De L."/>
            <person name="Hulse-Kemp A."/>
            <person name="Ding M."/>
            <person name="Ye W."/>
            <person name="Kirkbride R."/>
            <person name="Jenkins J."/>
            <person name="Plott C."/>
            <person name="Lovell J."/>
            <person name="Lin Y.-M."/>
            <person name="Vaughn R."/>
            <person name="Liu B."/>
            <person name="Li W."/>
            <person name="Simpson S."/>
            <person name="Scheffler B."/>
            <person name="Saski C."/>
            <person name="Grover C."/>
            <person name="Hu G."/>
            <person name="Conover J."/>
            <person name="Carlson J."/>
            <person name="Shu S."/>
            <person name="Boston L."/>
            <person name="Williams M."/>
            <person name="Peterson D."/>
            <person name="Mcgee K."/>
            <person name="Jones D."/>
            <person name="Wendel J."/>
            <person name="Stelly D."/>
            <person name="Grimwood J."/>
            <person name="Schmutz J."/>
        </authorList>
    </citation>
    <scope>NUCLEOTIDE SEQUENCE [LARGE SCALE GENOMIC DNA]</scope>
    <source>
        <strain evidence="3">1808015.09</strain>
    </source>
</reference>
<feature type="compositionally biased region" description="Polar residues" evidence="2">
    <location>
        <begin position="300"/>
        <end position="309"/>
    </location>
</feature>
<feature type="compositionally biased region" description="Basic and acidic residues" evidence="2">
    <location>
        <begin position="2429"/>
        <end position="2458"/>
    </location>
</feature>
<feature type="region of interest" description="Disordered" evidence="2">
    <location>
        <begin position="5763"/>
        <end position="6043"/>
    </location>
</feature>
<feature type="compositionally biased region" description="Basic and acidic residues" evidence="2">
    <location>
        <begin position="2014"/>
        <end position="2023"/>
    </location>
</feature>
<feature type="compositionally biased region" description="Basic and acidic residues" evidence="2">
    <location>
        <begin position="6123"/>
        <end position="6144"/>
    </location>
</feature>
<feature type="region of interest" description="Disordered" evidence="2">
    <location>
        <begin position="6441"/>
        <end position="6499"/>
    </location>
</feature>
<feature type="compositionally biased region" description="Basic residues" evidence="2">
    <location>
        <begin position="6724"/>
        <end position="6736"/>
    </location>
</feature>
<feature type="compositionally biased region" description="Basic and acidic residues" evidence="2">
    <location>
        <begin position="1319"/>
        <end position="1346"/>
    </location>
</feature>
<feature type="compositionally biased region" description="Basic and acidic residues" evidence="2">
    <location>
        <begin position="1523"/>
        <end position="1541"/>
    </location>
</feature>
<feature type="compositionally biased region" description="Polar residues" evidence="2">
    <location>
        <begin position="6584"/>
        <end position="6596"/>
    </location>
</feature>
<feature type="region of interest" description="Disordered" evidence="2">
    <location>
        <begin position="2998"/>
        <end position="3073"/>
    </location>
</feature>
<feature type="compositionally biased region" description="Basic and acidic residues" evidence="2">
    <location>
        <begin position="5045"/>
        <end position="5055"/>
    </location>
</feature>
<feature type="compositionally biased region" description="Basic and acidic residues" evidence="2">
    <location>
        <begin position="4364"/>
        <end position="4389"/>
    </location>
</feature>
<feature type="compositionally biased region" description="Basic and acidic residues" evidence="2">
    <location>
        <begin position="3338"/>
        <end position="3371"/>
    </location>
</feature>
<feature type="compositionally biased region" description="Basic and acidic residues" evidence="2">
    <location>
        <begin position="99"/>
        <end position="122"/>
    </location>
</feature>
<feature type="coiled-coil region" evidence="1">
    <location>
        <begin position="2882"/>
        <end position="2909"/>
    </location>
</feature>
<feature type="compositionally biased region" description="Basic and acidic residues" evidence="2">
    <location>
        <begin position="1227"/>
        <end position="1238"/>
    </location>
</feature>
<feature type="region of interest" description="Disordered" evidence="2">
    <location>
        <begin position="2274"/>
        <end position="2296"/>
    </location>
</feature>
<feature type="compositionally biased region" description="Basic and acidic residues" evidence="2">
    <location>
        <begin position="2915"/>
        <end position="2926"/>
    </location>
</feature>
<feature type="compositionally biased region" description="Basic and acidic residues" evidence="2">
    <location>
        <begin position="1624"/>
        <end position="1637"/>
    </location>
</feature>
<feature type="compositionally biased region" description="Basic and acidic residues" evidence="2">
    <location>
        <begin position="2934"/>
        <end position="2960"/>
    </location>
</feature>
<feature type="compositionally biased region" description="Basic and acidic residues" evidence="2">
    <location>
        <begin position="1279"/>
        <end position="1288"/>
    </location>
</feature>
<feature type="compositionally biased region" description="Basic and acidic residues" evidence="2">
    <location>
        <begin position="6072"/>
        <end position="6111"/>
    </location>
</feature>
<feature type="compositionally biased region" description="Basic and acidic residues" evidence="2">
    <location>
        <begin position="1118"/>
        <end position="1140"/>
    </location>
</feature>
<keyword evidence="4" id="KW-1185">Reference proteome</keyword>
<feature type="compositionally biased region" description="Basic and acidic residues" evidence="2">
    <location>
        <begin position="656"/>
        <end position="684"/>
    </location>
</feature>
<feature type="region of interest" description="Disordered" evidence="2">
    <location>
        <begin position="5143"/>
        <end position="5191"/>
    </location>
</feature>
<feature type="compositionally biased region" description="Basic and acidic residues" evidence="2">
    <location>
        <begin position="4697"/>
        <end position="4706"/>
    </location>
</feature>
<feature type="compositionally biased region" description="Basic and acidic residues" evidence="2">
    <location>
        <begin position="2575"/>
        <end position="2618"/>
    </location>
</feature>
<feature type="compositionally biased region" description="Basic and acidic residues" evidence="2">
    <location>
        <begin position="3022"/>
        <end position="3037"/>
    </location>
</feature>
<feature type="region of interest" description="Disordered" evidence="2">
    <location>
        <begin position="203"/>
        <end position="228"/>
    </location>
</feature>
<feature type="compositionally biased region" description="Basic and acidic residues" evidence="2">
    <location>
        <begin position="2195"/>
        <end position="2206"/>
    </location>
</feature>
<feature type="region of interest" description="Disordered" evidence="2">
    <location>
        <begin position="6185"/>
        <end position="6243"/>
    </location>
</feature>
<feature type="compositionally biased region" description="Basic and acidic residues" evidence="2">
    <location>
        <begin position="2359"/>
        <end position="2386"/>
    </location>
</feature>
<feature type="region of interest" description="Disordered" evidence="2">
    <location>
        <begin position="298"/>
        <end position="456"/>
    </location>
</feature>
<feature type="region of interest" description="Disordered" evidence="2">
    <location>
        <begin position="3542"/>
        <end position="3569"/>
    </location>
</feature>
<feature type="compositionally biased region" description="Basic and acidic residues" evidence="2">
    <location>
        <begin position="5828"/>
        <end position="5870"/>
    </location>
</feature>
<feature type="region of interest" description="Disordered" evidence="2">
    <location>
        <begin position="2108"/>
        <end position="2226"/>
    </location>
</feature>
<feature type="compositionally biased region" description="Basic and acidic residues" evidence="2">
    <location>
        <begin position="4781"/>
        <end position="4796"/>
    </location>
</feature>
<feature type="compositionally biased region" description="Basic and acidic residues" evidence="2">
    <location>
        <begin position="3962"/>
        <end position="3979"/>
    </location>
</feature>
<feature type="compositionally biased region" description="Basic and acidic residues" evidence="2">
    <location>
        <begin position="5440"/>
        <end position="5449"/>
    </location>
</feature>
<feature type="region of interest" description="Disordered" evidence="2">
    <location>
        <begin position="1087"/>
        <end position="1145"/>
    </location>
</feature>
<dbReference type="EMBL" id="CM017694">
    <property type="protein sequence ID" value="TYH11488.1"/>
    <property type="molecule type" value="Genomic_DNA"/>
</dbReference>
<feature type="compositionally biased region" description="Basic and acidic residues" evidence="2">
    <location>
        <begin position="4924"/>
        <end position="4944"/>
    </location>
</feature>
<feature type="compositionally biased region" description="Basic and acidic residues" evidence="2">
    <location>
        <begin position="3187"/>
        <end position="3230"/>
    </location>
</feature>
<feature type="compositionally biased region" description="Basic and acidic residues" evidence="2">
    <location>
        <begin position="1564"/>
        <end position="1583"/>
    </location>
</feature>
<evidence type="ECO:0000256" key="1">
    <source>
        <dbReference type="SAM" id="Coils"/>
    </source>
</evidence>
<feature type="region of interest" description="Disordered" evidence="2">
    <location>
        <begin position="5421"/>
        <end position="5516"/>
    </location>
</feature>
<feature type="region of interest" description="Disordered" evidence="2">
    <location>
        <begin position="4499"/>
        <end position="4554"/>
    </location>
</feature>
<dbReference type="PANTHER" id="PTHR35511">
    <property type="entry name" value="A-KINASE ANCHOR-LIKE PROTEIN"/>
    <property type="match status" value="1"/>
</dbReference>
<feature type="compositionally biased region" description="Acidic residues" evidence="2">
    <location>
        <begin position="6686"/>
        <end position="6699"/>
    </location>
</feature>
<feature type="compositionally biased region" description="Basic and acidic residues" evidence="2">
    <location>
        <begin position="1170"/>
        <end position="1193"/>
    </location>
</feature>
<feature type="region of interest" description="Disordered" evidence="2">
    <location>
        <begin position="2429"/>
        <end position="2507"/>
    </location>
</feature>
<organism evidence="3 4">
    <name type="scientific">Gossypium darwinii</name>
    <name type="common">Darwin's cotton</name>
    <name type="synonym">Gossypium barbadense var. darwinii</name>
    <dbReference type="NCBI Taxonomy" id="34276"/>
    <lineage>
        <taxon>Eukaryota</taxon>
        <taxon>Viridiplantae</taxon>
        <taxon>Streptophyta</taxon>
        <taxon>Embryophyta</taxon>
        <taxon>Tracheophyta</taxon>
        <taxon>Spermatophyta</taxon>
        <taxon>Magnoliopsida</taxon>
        <taxon>eudicotyledons</taxon>
        <taxon>Gunneridae</taxon>
        <taxon>Pentapetalae</taxon>
        <taxon>rosids</taxon>
        <taxon>malvids</taxon>
        <taxon>Malvales</taxon>
        <taxon>Malvaceae</taxon>
        <taxon>Malvoideae</taxon>
        <taxon>Gossypium</taxon>
    </lineage>
</organism>
<feature type="compositionally biased region" description="Basic and acidic residues" evidence="2">
    <location>
        <begin position="3799"/>
        <end position="3809"/>
    </location>
</feature>
<feature type="region of interest" description="Disordered" evidence="2">
    <location>
        <begin position="498"/>
        <end position="556"/>
    </location>
</feature>
<feature type="compositionally biased region" description="Basic and acidic residues" evidence="2">
    <location>
        <begin position="5165"/>
        <end position="5181"/>
    </location>
</feature>
<feature type="compositionally biased region" description="Basic and acidic residues" evidence="2">
    <location>
        <begin position="1650"/>
        <end position="1682"/>
    </location>
</feature>
<feature type="compositionally biased region" description="Basic and acidic residues" evidence="2">
    <location>
        <begin position="6673"/>
        <end position="6685"/>
    </location>
</feature>
<feature type="compositionally biased region" description="Basic and acidic residues" evidence="2">
    <location>
        <begin position="2832"/>
        <end position="2854"/>
    </location>
</feature>
<feature type="compositionally biased region" description="Basic and acidic residues" evidence="2">
    <location>
        <begin position="5906"/>
        <end position="5955"/>
    </location>
</feature>
<feature type="compositionally biased region" description="Basic and acidic residues" evidence="2">
    <location>
        <begin position="4112"/>
        <end position="4132"/>
    </location>
</feature>
<feature type="compositionally biased region" description="Basic and acidic residues" evidence="2">
    <location>
        <begin position="6532"/>
        <end position="6583"/>
    </location>
</feature>
<feature type="region of interest" description="Disordered" evidence="2">
    <location>
        <begin position="4986"/>
        <end position="5062"/>
    </location>
</feature>
<feature type="compositionally biased region" description="Basic and acidic residues" evidence="2">
    <location>
        <begin position="3428"/>
        <end position="3451"/>
    </location>
</feature>
<feature type="region of interest" description="Disordered" evidence="2">
    <location>
        <begin position="5081"/>
        <end position="5120"/>
    </location>
</feature>
<feature type="compositionally biased region" description="Basic and acidic residues" evidence="2">
    <location>
        <begin position="5781"/>
        <end position="5791"/>
    </location>
</feature>
<feature type="compositionally biased region" description="Basic and acidic residues" evidence="2">
    <location>
        <begin position="5992"/>
        <end position="6022"/>
    </location>
</feature>
<feature type="compositionally biased region" description="Basic and acidic residues" evidence="2">
    <location>
        <begin position="1416"/>
        <end position="1431"/>
    </location>
</feature>
<feature type="compositionally biased region" description="Basic and acidic residues" evidence="2">
    <location>
        <begin position="5277"/>
        <end position="5292"/>
    </location>
</feature>
<feature type="compositionally biased region" description="Basic and acidic residues" evidence="2">
    <location>
        <begin position="3063"/>
        <end position="3073"/>
    </location>
</feature>
<feature type="compositionally biased region" description="Basic and acidic residues" evidence="2">
    <location>
        <begin position="938"/>
        <end position="952"/>
    </location>
</feature>
<feature type="region of interest" description="Disordered" evidence="2">
    <location>
        <begin position="938"/>
        <end position="994"/>
    </location>
</feature>
<feature type="compositionally biased region" description="Basic and acidic residues" evidence="2">
    <location>
        <begin position="3313"/>
        <end position="3324"/>
    </location>
</feature>
<feature type="compositionally biased region" description="Basic and acidic residues" evidence="2">
    <location>
        <begin position="2725"/>
        <end position="2756"/>
    </location>
</feature>
<feature type="compositionally biased region" description="Low complexity" evidence="2">
    <location>
        <begin position="2182"/>
        <end position="2194"/>
    </location>
</feature>
<feature type="compositionally biased region" description="Basic and acidic residues" evidence="2">
    <location>
        <begin position="5457"/>
        <end position="5498"/>
    </location>
</feature>
<feature type="compositionally biased region" description="Basic and acidic residues" evidence="2">
    <location>
        <begin position="6445"/>
        <end position="6465"/>
    </location>
</feature>
<feature type="region of interest" description="Disordered" evidence="2">
    <location>
        <begin position="2909"/>
        <end position="2967"/>
    </location>
</feature>
<keyword evidence="1" id="KW-0175">Coiled coil</keyword>
<feature type="compositionally biased region" description="Basic and acidic residues" evidence="2">
    <location>
        <begin position="4815"/>
        <end position="4859"/>
    </location>
</feature>
<feature type="region of interest" description="Disordered" evidence="2">
    <location>
        <begin position="1859"/>
        <end position="1887"/>
    </location>
</feature>
<feature type="compositionally biased region" description="Basic and acidic residues" evidence="2">
    <location>
        <begin position="1371"/>
        <end position="1387"/>
    </location>
</feature>
<feature type="region of interest" description="Disordered" evidence="2">
    <location>
        <begin position="2542"/>
        <end position="2756"/>
    </location>
</feature>
<feature type="compositionally biased region" description="Basic and acidic residues" evidence="2">
    <location>
        <begin position="6742"/>
        <end position="6756"/>
    </location>
</feature>
<evidence type="ECO:0000313" key="3">
    <source>
        <dbReference type="EMBL" id="TYH11488.1"/>
    </source>
</evidence>
<feature type="compositionally biased region" description="Basic and acidic residues" evidence="2">
    <location>
        <begin position="3104"/>
        <end position="3121"/>
    </location>
</feature>
<gene>
    <name evidence="3" type="ORF">ES288_A07G261900v1</name>
</gene>
<name>A0A5D2G1Q3_GOSDA</name>
<feature type="compositionally biased region" description="Basic and acidic residues" evidence="2">
    <location>
        <begin position="4603"/>
        <end position="4617"/>
    </location>
</feature>
<feature type="compositionally biased region" description="Basic and acidic residues" evidence="2">
    <location>
        <begin position="203"/>
        <end position="212"/>
    </location>
</feature>
<feature type="compositionally biased region" description="Basic and acidic residues" evidence="2">
    <location>
        <begin position="6629"/>
        <end position="6645"/>
    </location>
</feature>
<feature type="region of interest" description="Disordered" evidence="2">
    <location>
        <begin position="5620"/>
        <end position="5647"/>
    </location>
</feature>
<feature type="region of interest" description="Disordered" evidence="2">
    <location>
        <begin position="2327"/>
        <end position="2386"/>
    </location>
</feature>
<feature type="compositionally biased region" description="Basic and acidic residues" evidence="2">
    <location>
        <begin position="6474"/>
        <end position="6487"/>
    </location>
</feature>
<evidence type="ECO:0000313" key="4">
    <source>
        <dbReference type="Proteomes" id="UP000323506"/>
    </source>
</evidence>
<feature type="region of interest" description="Disordered" evidence="2">
    <location>
        <begin position="4738"/>
        <end position="4953"/>
    </location>
</feature>
<feature type="compositionally biased region" description="Basic and acidic residues" evidence="2">
    <location>
        <begin position="2042"/>
        <end position="2054"/>
    </location>
</feature>
<feature type="compositionally biased region" description="Basic and acidic residues" evidence="2">
    <location>
        <begin position="4020"/>
        <end position="4034"/>
    </location>
</feature>
<feature type="region of interest" description="Disordered" evidence="2">
    <location>
        <begin position="99"/>
        <end position="128"/>
    </location>
</feature>
<feature type="region of interest" description="Disordered" evidence="2">
    <location>
        <begin position="5263"/>
        <end position="5292"/>
    </location>
</feature>
<feature type="region of interest" description="Disordered" evidence="2">
    <location>
        <begin position="3134"/>
        <end position="3372"/>
    </location>
</feature>
<feature type="compositionally biased region" description="Basic and acidic residues" evidence="2">
    <location>
        <begin position="435"/>
        <end position="451"/>
    </location>
</feature>
<feature type="region of interest" description="Disordered" evidence="2">
    <location>
        <begin position="4680"/>
        <end position="4726"/>
    </location>
</feature>
<feature type="region of interest" description="Disordered" evidence="2">
    <location>
        <begin position="6532"/>
        <end position="6756"/>
    </location>
</feature>
<dbReference type="PANTHER" id="PTHR35511:SF2">
    <property type="entry name" value="A-KINASE ANCHOR-LIKE PROTEIN"/>
    <property type="match status" value="1"/>
</dbReference>
<feature type="region of interest" description="Disordered" evidence="2">
    <location>
        <begin position="3087"/>
        <end position="3121"/>
    </location>
</feature>
<feature type="compositionally biased region" description="Basic and acidic residues" evidence="2">
    <location>
        <begin position="5507"/>
        <end position="5516"/>
    </location>
</feature>
<feature type="region of interest" description="Disordered" evidence="2">
    <location>
        <begin position="3713"/>
        <end position="3751"/>
    </location>
</feature>
<feature type="region of interest" description="Disordered" evidence="2">
    <location>
        <begin position="1370"/>
        <end position="1502"/>
    </location>
</feature>
<feature type="region of interest" description="Disordered" evidence="2">
    <location>
        <begin position="1523"/>
        <end position="1685"/>
    </location>
</feature>
<feature type="compositionally biased region" description="Basic and acidic residues" evidence="2">
    <location>
        <begin position="4467"/>
        <end position="4480"/>
    </location>
</feature>
<feature type="region of interest" description="Disordered" evidence="2">
    <location>
        <begin position="586"/>
        <end position="731"/>
    </location>
</feature>
<feature type="region of interest" description="Disordered" evidence="2">
    <location>
        <begin position="4595"/>
        <end position="4632"/>
    </location>
</feature>
<feature type="compositionally biased region" description="Polar residues" evidence="2">
    <location>
        <begin position="6029"/>
        <end position="6043"/>
    </location>
</feature>
<feature type="compositionally biased region" description="Polar residues" evidence="2">
    <location>
        <begin position="3788"/>
        <end position="3797"/>
    </location>
</feature>
<feature type="region of interest" description="Disordered" evidence="2">
    <location>
        <begin position="5326"/>
        <end position="5387"/>
    </location>
</feature>
<feature type="region of interest" description="Disordered" evidence="2">
    <location>
        <begin position="3766"/>
        <end position="3914"/>
    </location>
</feature>
<feature type="compositionally biased region" description="Basic and acidic residues" evidence="2">
    <location>
        <begin position="1458"/>
        <end position="1489"/>
    </location>
</feature>
<feature type="region of interest" description="Disordered" evidence="2">
    <location>
        <begin position="6059"/>
        <end position="6144"/>
    </location>
</feature>
<feature type="region of interest" description="Disordered" evidence="2">
    <location>
        <begin position="2008"/>
        <end position="2064"/>
    </location>
</feature>
<evidence type="ECO:0000256" key="2">
    <source>
        <dbReference type="SAM" id="MobiDB-lite"/>
    </source>
</evidence>
<accession>A0A5D2G1Q3</accession>
<feature type="compositionally biased region" description="Basic and acidic residues" evidence="2">
    <location>
        <begin position="1395"/>
        <end position="1405"/>
    </location>
</feature>
<feature type="compositionally biased region" description="Basic and acidic residues" evidence="2">
    <location>
        <begin position="5620"/>
        <end position="5638"/>
    </location>
</feature>
<feature type="region of interest" description="Disordered" evidence="2">
    <location>
        <begin position="4364"/>
        <end position="4422"/>
    </location>
</feature>
<feature type="compositionally biased region" description="Basic and acidic residues" evidence="2">
    <location>
        <begin position="4986"/>
        <end position="5007"/>
    </location>
</feature>
<feature type="compositionally biased region" description="Basic and acidic residues" evidence="2">
    <location>
        <begin position="398"/>
        <end position="420"/>
    </location>
</feature>
<protein>
    <submittedName>
        <fullName evidence="3">Uncharacterized protein</fullName>
    </submittedName>
</protein>
<feature type="compositionally biased region" description="Basic and acidic residues" evidence="2">
    <location>
        <begin position="3897"/>
        <end position="3914"/>
    </location>
</feature>
<feature type="compositionally biased region" description="Basic and acidic residues" evidence="2">
    <location>
        <begin position="3044"/>
        <end position="3054"/>
    </location>
</feature>
<feature type="region of interest" description="Disordered" evidence="2">
    <location>
        <begin position="3428"/>
        <end position="3463"/>
    </location>
</feature>
<feature type="compositionally biased region" description="Basic and acidic residues" evidence="2">
    <location>
        <begin position="2108"/>
        <end position="2118"/>
    </location>
</feature>
<sequence>MATGAVIIQEPISIVKTAESKHLTLEVAADNKGIETAHIITEGNTGISKGESFLVSPEISMVANETSGILEHTEVDGTPFKEEKILEDKEKTVVRIEEEDRTRDGIEKGDMDHGSEELEKQASMDSHNPIVNNLPSMVAESEEVACVHEPEENKCVNGENDASQDENLFDTSSIKKTKELHSQASDIRMENIVEECTREETGQCEIDEKTDQDFSTSNELCKDDANSESEKVAVDAIQAADKELAVTEASDEMEIDEESAIAMPKEYVTEAEHVSTPNEKPANPMNAVYKDANIDISGETAKTSTSIEEATSVKDHEDRSEGDGRETMSVKEVHEESEMEAPGTGKENPETKNHPIPDISDSSITDEIAEENMKQVESSLMKLTEEATNSKVTEMDSIEQRAKRDNDPSPFDEKESKEEIQQTLEEDLVRGSSFELKESRMDTEEETSVKEDEADGEKNVVAVKEIGLATTEHDMVSVEGANIDVNSMDFSVTCEKNVEAPKPQEEDGMQDKIPNAVSEDRMEMTTEDVPLKEAIGDEVKEHSTIPSEEYETTEERKIADETLEKDRAYKHLEKIAVDMEVVPDTDKKPAVTGAFDEMKREEESTVLMPEGKPEEEIPIQQKNEPEKEMPSCPLNVVHEDVNTAVSRETTETSTSIREKTSVENHEERSEREGREDSSTKHQKNEVNQNTKTMELEISNDNADDLHVTDSSVQQSAENEYEKQFEFSDVQPNEQFNDAMVAVKEKEKVSEDASKASQSSDYTIPEHIFTETAATDLKSETSEMGNENTMFIKEAYHLNSGNGSECSEALNNKHKGIQQELNDHIEDNLKHEETKEVTEKLELDNTVENDGKQILEEDTNNDQITLKEACEGSETEALGTAKEEITLIEVKEELVCSSSFEPKESKMDTEEATAVKEHIDTADLDCTSQAAEMLQTNLKEAKAEAEEDEKKNEINNVVDGEDHGNGLGSADIDAKSAESCMTGEKDRDIPQEEDRMHDKILNAGSENQMEMTTDEILLKDILGDDVKEHSAMHSEENDATLLEVRKLVDETSEEDQAQQKHSENVVVDVKVVQVTGEELAITKGSEEMRKDKESIVPMPEGEISEVENIGLAQKNQEGNSKKDEILEESFKQKNEPEKENRACPWNAVSEDVNTAICAETAETSTGIEEATPVKDDDKRSEGQTREDSPTDHLQTKASQSNETVEVEISNENADDLHVTDSFVGQLMDNEHEKQYKFSDVEPVENEALEHKEESIQQQSENRSALPKDAKENVEDNLNQEETKEVHEGSTFIVKEECAIINDSLKATEENENEATPEVEVCEKLEPDNTVENSEKQILEEEDNKKDQTTLMAETMDEKAKEENTAAVVSITEESKEEIAPIEVKEDHVPSSSVELGESKNDNKEENSASYTAETEETNIKEADAEQEKEKNQKCNVVVIEENSSARTEHEQIGVSSTEIDVKSGDSYVTHEKDMEIPKEEDAMQDKVRNEENEDQLEMTTKEIPLKEILGDEVKEYEATLIEERKITDETSEKDHDLCEHSETPVPQVTDEKLILNEDNPLADVPKAEPEDTGNESRHEVKEQLAEESNLDVTNVSTGEEHRELENQTDACKEKTLPAENSSDVGLERSKFEDGKPLDETMDLEATLGTCKDGEKATEEENSAKNIEKTESSKEDAEKEKENQIPEMVTMTYNAKVADYSSVSTECSMEADSKEQIVAENLEVKEHSTNDGEASHITKELEEMGQAEESGDPVSLCSKDREAEEKTEEIIDDSKPCHEESCIEAVTEVTAETSLNDTDKIVNASNISSAETTVGNIKSDAQETEAENVQLEEISSELDPDVRTNDNDEVQKQNLNMETVDKDEAEVTEKLEPDNTAENDGKQILEKEDTYNNQIPIEEMCKGSETAASGTAKEEITPIEVKEELVCSSSSELEQSKMDTEEAATVKEYISNAELDCTSQAAETEETNLKEAKAEPEEEKNEINNIVDGEDDEIGLKSADINVKSEELCATSEDIETPREEDTMQDKMPNAGSENQMEMTIEEIPLKEVSGDDVKEGSTMPSEENDAALIEEKKIVDETSEEDQALYKHPENMVDAKVVQETDEELAITKESDEMRKDDESIVPMPEVKTNEVENISFIQKNQEENSHKDEIQESFKQKNEPEEENHACPLDAVSEDVNTAICAKTAETSTSIEEATSVKDHDERSEGETSEDSPTDHLQTKASDINETVEVEISNEKADDLHVMNSYVGQLVDNEHEKQYELLSVRPVENEALEHKEESILQQSENCSAQKHEPKDAMENLKQEETKEVHEGPMSIVKEECTIIDDSLKATEENENEASPEVEVCEKLEPDNTVANAEKQFLEEEDNKKDHTTLMTETKKEKAKEENTTAVVSITVTSHTIIEETVSIEETAKQNNNSSLYDIVQESKEEITPIEVKEDQARSSEFELKESKNDTKEEISASYPAETEETDIKEAEAEAEADADAEAEDEADADADAEAEAEREKTKNKIYNVVVIKENCSARTEHEESGVCSAEIDVKSGDSYVTHEKDMEIPEQEDTVQDKVPYAGSEDQLEMTTKEIPLKETLGDEVKESEATFSEERKITDETSDKDQDQREHSETPMPQITDEKLIQSEDNPLVDVPKAVSKDTGNGSGQVVEEQLAKESNLEVTDVSTVEEHRELESQTNACEAKALPVENPSHVGLDRSKIEDGKPLDEAVDLEATLGTHKDDEKATEEEKLARNMEKPESLKEDTEIEKENQIPEMVIMTYNAKVEDYSSVSTECFMEAESKEQIVAENLEVKEHSTNDVESSHITKELEEMSQAEESGDPVSLRSKDREAEEKTEEIIDDSKPCHEESRLEAVLEVTAETSLNDTDKIVNASNISSAETTVENIKSDAQETEVEIVQLEEISSESDPDVRTDENDEVQKQNLNMKTVDKDEAEVAEKLEPDNTVENDGKQILEEEDTNNNQITIEEVCEGPTLIVKEECAIINDSLKATEENANEATPEVEVSENLEPDSTVENTEKQILDEEDNKKDQTSLMTDTMKEKAEEEKNAAVVSITEASKEETTPIEVKEDHVCSLSLELKESKKDIEEETSASCVAETEEKKETEAHAEVEKGKNEINNVVVIEENSLARSEHEESGACSAELDVKSGDSHVTHEKDMGKEEDAMQDKVPNAGSEDQLEMTTKEIPLKEILGDEVKEYEATHIEERKRTDETSEKEQGSSEHSETPVPQITDEKSILTEDNPLVDVPKAKPEDTGNESRHEVEEQLAEKSNLEVTDDSSGEEHRELENQTDACEAETLPVENSSDVGLERSKFEDGKPLDGAMDLEATLGTSKDDKKATGEENLAKNIEKPESLKEETEMEKENQIPEMVITNYSAKVDDYSSVLTECVTEVETKEQIVTENLQVEEYLTSDGEASHITKEFEEMRQDEESRDPVSLHSEDREAEEKTEEIIDDSNLSYNESRIEAVTEVREETVGNLTQDHELVETKSEASKISKAELLGEIDHMGSPKTVLEVKLEEQIQTSYCSLLSETEASPVEKIEEEMQKDDEIKQECRGESSETKTIEEVCLSNEQTELKAVSEEETIADQASLTDGPVEQIQTTSSTLPSEESEHGTRDISEAIEYGKTKGEVPTKPDVLTGGVVTGEQTLSGNKPKEGPISTPLVFEEDNEENIRIEEEKIYEADMIPDKISEDLSVADTTTEICLEKEEFLELDDGKNDDTEKEDEKTNEGELIRNEIQEDAKEEKTALKICSQTERSFKPEAVAEDEMTVSETLTEKTSDEQIQNPSSALPSKEEECERTITDEMIESVKTQDYNEEDASLQKDRLQEDEALAVDDNASSEVIQTEKHKDLPNPADTLPTDHIHLTTAMLPSEVQGDERKETELEEDENTDKIPEQTREIEEASDFNKEIHEKASENELLNETEDAAIHKKLVKARTETGEIILNEVSTEKVILEAQKTSENENPIEDKTVEDPVQASDARIETATATEENVELALAGSEEKPESDSEPVAEDQSKEPIPEDTKNQDDETNTDAQNKETENQIKEEQKDKLKDEDSVNKDKNTNKVVSREADGGEDTKEQVMEEESSTNEPEAMLEGETIISEVISKESEEHGAVIEEQKIKAESFEDEESSQSKSTKELQDALEDRAAAVHIVPGETSTDNLHSTTSTLPFEVKENETMETELKEEESTENIQEQTREIEEVLNFNKETCKRASDNELLTETEDAANGKKIVIARDETEGEEHQCKKTIEGNEITVDKDLDKEVMGNKEVTEISYSTSHLEEMIKDGSGEELKDKLVEDKKHEELIAETQKTSGNEIIENQIEDKTVEDPGQASVVKIETTSVTEENVAIAGFEEKSKSETEAVAEDQSKETIPEHTKNLDDEISIGVQNQETEEQIKEELKDKLEDEDSISSEQNTNVVTKAVILSEEVDKEVEKVDGIKEIKEHVMEEESSTNELHPVSKGDEETNEVKDYSAVSTECIKVAASKEQIKAEVEENSTNDKEGSGVTKEIEERRQDEDSRDPIKEHGEDREEEKIEEIIDDSKFCHEESPIEAVTEVIAGTSLNNTEVNEELENTANISSVKMSLETLESDSNQETKEIEKVQLEERSSNLAPEAPTNNNDEAEITERDLKAFYMPKDQIVEAENGLSVEKLEEVTGEQILETKIPKEGTTSFPLVSKEEEENVSSVKKIEEDKLSEADTSENISEDSFNAKEVAETCSEKEAIQELDDAKKDEAATAQCPQVEESSEQSLPSELTVENLKRGAEASEEEEEKVKEVEILEKERPQEPEAVMDQETIIVQASITEESQKIEANEEKRKEAKKLDDGKFEDSSAGETEKLNELQLVTREEIASGQSSSELTEENLKHGAEANEEEGEKVKEVELLEKEGPQEPKAVIDQETIIAQASLTEESQEIEANKEKGKETEKLHNGNHEDSSAGVTEELNELQLVKKEEIASDQSSSDKQLYISATAITSEMLEHEKKEKEDEKTNDRQIIKDGTEEDASDARTTAEICSQKDSSVKLEAFAEDEATAGTAEKIESEKKGEAEFSQDNGEDVILQKELLQEDEALAAENNTSLQTIPTEKPEEKILNPEEENMKEEETKIGEIDGVKTVEEISTEKDEIKEAKPVLEVGTDHLHITTSALPSEVQGDEMNDMESKDESPEKIQEKPGEVEEASNFKANTCEKALDNELLTEIEDAAIKENLVKARDGSGSEVNQCEKTNEGNEIPMNEVSIEQVKKNKKVTETTYSTSCSEELIKDGSGEDEVKENPTEGKTYGEEAQKTSEIEIIENQIEDKTFEDPSHASVSRIETITVTEENVEPALAGFEEKPKSDSEPVAEDQSNETIPEDTKSQDDETSQEIKEHITEELKDKLKDEDYINREENENKVTNVVVLSEKVDKEVEKADVSEAIKEHVMEEESSTNEIPPVSRGDEANKAKDYNSVSTECIKEAESREHIEAEQTEVERKSTHDKEGSHIIEELEERRQGEESTDPAKVSSEDREAEEKAEIIDDVKLCREESHIEVATDLRAQMSLNDAVNEELINTLNISSVKMGLETIKDDANQETKEVEMGQLEDISSDLALEVPLNDNNEVEVIKRDADALYMHKDQVAEPEKGPTAELEDNKTEDIEGVPEISSDYISQRVETILIDDIGSTNTLPEEKPDEQLQSSACTLLSEGENIRIANPIENIEEEIQKDAEIKHESREDSSDTKRIEEVRLPNEEQGELKAVETIADEGLPNVEPEEKIQTTFSTLASKESEHGTGAINEEIEYGKTKEEIPTKLDAVAGDGITGEQTLETNKPEEKTTSSPLVSDEEENVSKAEKMEEEKKNEADMSPDKISEDPSDAKKKAETCLEKQEFQELNDATNDETAAAQALQMEESNEQSLYLEFPVQNPKHEADASKEEEKVKEPEMLEKEGPGEPETKETEDEKTSEGEIIKDKTEEDASDAQITVEKSSHKRSSIGLEAVKEDEMTAGTAGKIECKKMEEGKFLRSDIRDDVTLQKEQLKEDEALAVDDNATSQTTATEKPKEQISNLVATLQFEEYKHKTVDEVGNTEEEDMKEKETENGHIDGVKKEEKISQEKDKIKEAEAILRGETNHHHITTSVLPSEVQRDETNKTEFKEDEGHEKIPELKGEVEEASNFKREIHEKAFDNELLNEETKDAAIKENIVKARDGTDGEENQCEQTNEGNEIILNEVSKEEVASYSTSHSEEPIKDEARENVGKDEPIEDNTFEEFIVEAQKTSENEIIEKQIKNAVVEDRGQASAVRIETTIELSSKISIAEGNQILNDIQQTDETTKTASDKQIPREFDHIENMEITSLVVREYVRIDLQDRVDPQKAEIGDVKEIYSGGIEHAGEKTVNNSSEEIIKESVSMEDLTKISSSDHVENFTKGTSQLTRDTIEKEAKDETDASRFLLVDKQENKYPAPVDAGEEKEQMEVETRDKDSSDMKIGDNICSEQEENKELKSVVEEKSIVIQPPQTKINEDLISHFEDGSKEDEHTGDKTKETFEVPTYEIQNEKPTLETPKDAARDNIKKETVAKDETVKDDMKEATIVEEIPGEKDSIECKKTTNSIGKQQFPTEQQDEASETSDKIVVGDLEPRNAQEIYSEAGPDNGKEKRPENEGAEKSEEPESEDSAKLSLYDLLQRSTRGLQGAKNVIEEKELVVSKEEPPEEEAKTDEDEGDENSKTEPGIKPHKKSHNILSGVGSKVKHSISKMKKAITGKSSHSKESKPISPKESKK</sequence>
<feature type="region of interest" description="Disordered" evidence="2">
    <location>
        <begin position="2799"/>
        <end position="2854"/>
    </location>
</feature>
<feature type="compositionally biased region" description="Acidic residues" evidence="2">
    <location>
        <begin position="2476"/>
        <end position="2498"/>
    </location>
</feature>
<feature type="compositionally biased region" description="Basic and acidic residues" evidence="2">
    <location>
        <begin position="6222"/>
        <end position="6239"/>
    </location>
</feature>
<feature type="region of interest" description="Disordered" evidence="2">
    <location>
        <begin position="1303"/>
        <end position="1346"/>
    </location>
</feature>
<feature type="compositionally biased region" description="Basic and acidic residues" evidence="2">
    <location>
        <begin position="2542"/>
        <end position="2551"/>
    </location>
</feature>
<feature type="compositionally biased region" description="Basic and acidic residues" evidence="2">
    <location>
        <begin position="2701"/>
        <end position="2714"/>
    </location>
</feature>
<feature type="region of interest" description="Disordered" evidence="2">
    <location>
        <begin position="3584"/>
        <end position="3668"/>
    </location>
</feature>
<feature type="compositionally biased region" description="Basic and acidic residues" evidence="2">
    <location>
        <begin position="3253"/>
        <end position="3277"/>
    </location>
</feature>
<feature type="compositionally biased region" description="Basic and acidic residues" evidence="2">
    <location>
        <begin position="3616"/>
        <end position="3639"/>
    </location>
</feature>
<feature type="region of interest" description="Disordered" evidence="2">
    <location>
        <begin position="4453"/>
        <end position="4480"/>
    </location>
</feature>
<feature type="region of interest" description="Disordered" evidence="2">
    <location>
        <begin position="3962"/>
        <end position="4149"/>
    </location>
</feature>
<feature type="compositionally biased region" description="Basic and acidic residues" evidence="2">
    <location>
        <begin position="3149"/>
        <end position="3172"/>
    </location>
</feature>
<feature type="compositionally biased region" description="Basic and acidic residues" evidence="2">
    <location>
        <begin position="2799"/>
        <end position="2817"/>
    </location>
</feature>
<feature type="compositionally biased region" description="Basic and acidic residues" evidence="2">
    <location>
        <begin position="1756"/>
        <end position="1774"/>
    </location>
</feature>
<feature type="compositionally biased region" description="Basic and acidic residues" evidence="2">
    <location>
        <begin position="982"/>
        <end position="994"/>
    </location>
</feature>
<feature type="region of interest" description="Disordered" evidence="2">
    <location>
        <begin position="1954"/>
        <end position="1979"/>
    </location>
</feature>